<evidence type="ECO:0000313" key="2">
    <source>
        <dbReference type="Proteomes" id="UP000011550"/>
    </source>
</evidence>
<dbReference type="Proteomes" id="UP000011550">
    <property type="component" value="Unassembled WGS sequence"/>
</dbReference>
<dbReference type="NCBIfam" id="TIGR04088">
    <property type="entry name" value="cognate_SipW"/>
    <property type="match status" value="1"/>
</dbReference>
<accession>M0ITX8</accession>
<organism evidence="1 2">
    <name type="scientific">Haloferax mucosum ATCC BAA-1512</name>
    <dbReference type="NCBI Taxonomy" id="662479"/>
    <lineage>
        <taxon>Archaea</taxon>
        <taxon>Methanobacteriati</taxon>
        <taxon>Methanobacteriota</taxon>
        <taxon>Stenosarchaea group</taxon>
        <taxon>Halobacteria</taxon>
        <taxon>Halobacteriales</taxon>
        <taxon>Haloferacaceae</taxon>
        <taxon>Haloferax</taxon>
    </lineage>
</organism>
<comment type="caution">
    <text evidence="1">The sequence shown here is derived from an EMBL/GenBank/DDBJ whole genome shotgun (WGS) entry which is preliminary data.</text>
</comment>
<proteinExistence type="predicted"/>
<dbReference type="OrthoDB" id="290745at2157"/>
<evidence type="ECO:0000313" key="1">
    <source>
        <dbReference type="EMBL" id="ELZ98934.1"/>
    </source>
</evidence>
<dbReference type="PATRIC" id="fig|662479.7.peg.253"/>
<protein>
    <submittedName>
        <fullName evidence="1">Uncharacterized protein</fullName>
    </submittedName>
</protein>
<reference evidence="1 2" key="1">
    <citation type="journal article" date="2014" name="PLoS Genet.">
        <title>Phylogenetically driven sequencing of extremely halophilic archaea reveals strategies for static and dynamic osmo-response.</title>
        <authorList>
            <person name="Becker E.A."/>
            <person name="Seitzer P.M."/>
            <person name="Tritt A."/>
            <person name="Larsen D."/>
            <person name="Krusor M."/>
            <person name="Yao A.I."/>
            <person name="Wu D."/>
            <person name="Madern D."/>
            <person name="Eisen J.A."/>
            <person name="Darling A.E."/>
            <person name="Facciotti M.T."/>
        </authorList>
    </citation>
    <scope>NUCLEOTIDE SEQUENCE [LARGE SCALE GENOMIC DNA]</scope>
    <source>
        <strain evidence="1 2">ATCC BAA-1512</strain>
    </source>
</reference>
<name>M0ITX8_9EURY</name>
<dbReference type="AlphaFoldDB" id="M0ITX8"/>
<dbReference type="PROSITE" id="PS51318">
    <property type="entry name" value="TAT"/>
    <property type="match status" value="1"/>
</dbReference>
<dbReference type="InterPro" id="IPR023833">
    <property type="entry name" value="Signal_pept_SipW-depend-type"/>
</dbReference>
<dbReference type="InterPro" id="IPR006311">
    <property type="entry name" value="TAT_signal"/>
</dbReference>
<keyword evidence="2" id="KW-1185">Reference proteome</keyword>
<dbReference type="RefSeq" id="WP_008317466.1">
    <property type="nucleotide sequence ID" value="NZ_AOLN01000001.1"/>
</dbReference>
<dbReference type="STRING" id="662479.C440_01220"/>
<dbReference type="EMBL" id="AOLN01000001">
    <property type="protein sequence ID" value="ELZ98934.1"/>
    <property type="molecule type" value="Genomic_DNA"/>
</dbReference>
<gene>
    <name evidence="1" type="ORF">C440_01220</name>
</gene>
<sequence>MTDDNTIELSRRKVLGGLALIGVASATAGAGTIAALNDTENSNGNQIYAGRMDLRIDGGDSSVTLIDTGSNSIVPGDSGIGCVTLTNSNGSNVAGAVDVRITRVADSENGREEMEKEAGDTTGAGELGEHLLVRMYFEDGSGNRTYLGDDQYRKATNRLQSGKTFNTHYPLDVSGEVDFCLDWKLPSSAPPTIQTDSFEVDFAFDMMQAVLGDVIDGQSGFAFTTSGKYTGYPVWNGSETFKGKMIRGDTADSTAESVQVDGTGAYRTWDIDGSPAGFAFETDGDTASLDVDGTGTGVIDVADTTSGVIALVLKSGDVTVENLAIDGIPVAPGSLSIDSGGETLGIQLDVGSFDSGVTVTGDITLGSTDLADETGVEILVQ</sequence>